<organism evidence="1">
    <name type="scientific">Rhizophora mucronata</name>
    <name type="common">Asiatic mangrove</name>
    <dbReference type="NCBI Taxonomy" id="61149"/>
    <lineage>
        <taxon>Eukaryota</taxon>
        <taxon>Viridiplantae</taxon>
        <taxon>Streptophyta</taxon>
        <taxon>Embryophyta</taxon>
        <taxon>Tracheophyta</taxon>
        <taxon>Spermatophyta</taxon>
        <taxon>Magnoliopsida</taxon>
        <taxon>eudicotyledons</taxon>
        <taxon>Gunneridae</taxon>
        <taxon>Pentapetalae</taxon>
        <taxon>rosids</taxon>
        <taxon>fabids</taxon>
        <taxon>Malpighiales</taxon>
        <taxon>Rhizophoraceae</taxon>
        <taxon>Rhizophora</taxon>
    </lineage>
</organism>
<sequence>MLRDVLHSNHNMDVVKLQKSGGVVSRSAKFCQKSRSYWIRIKAINECQTDACTFEVFNTVSLS</sequence>
<reference evidence="1" key="1">
    <citation type="submission" date="2018-02" db="EMBL/GenBank/DDBJ databases">
        <title>Rhizophora mucronata_Transcriptome.</title>
        <authorList>
            <person name="Meera S.P."/>
            <person name="Sreeshan A."/>
            <person name="Augustine A."/>
        </authorList>
    </citation>
    <scope>NUCLEOTIDE SEQUENCE</scope>
    <source>
        <tissue evidence="1">Leaf</tissue>
    </source>
</reference>
<protein>
    <submittedName>
        <fullName evidence="1">Protein CLP1 homolog isoform X1</fullName>
    </submittedName>
</protein>
<evidence type="ECO:0000313" key="1">
    <source>
        <dbReference type="EMBL" id="MBX09119.1"/>
    </source>
</evidence>
<accession>A0A2P2KTR9</accession>
<proteinExistence type="predicted"/>
<dbReference type="EMBL" id="GGEC01028635">
    <property type="protein sequence ID" value="MBX09119.1"/>
    <property type="molecule type" value="Transcribed_RNA"/>
</dbReference>
<dbReference type="AlphaFoldDB" id="A0A2P2KTR9"/>
<name>A0A2P2KTR9_RHIMU</name>